<feature type="domain" description="Guanylate cyclase" evidence="3">
    <location>
        <begin position="163"/>
        <end position="295"/>
    </location>
</feature>
<dbReference type="Proteomes" id="UP000309550">
    <property type="component" value="Unassembled WGS sequence"/>
</dbReference>
<dbReference type="PANTHER" id="PTHR43081">
    <property type="entry name" value="ADENYLATE CYCLASE, TERMINAL-DIFFERENTIATION SPECIFIC-RELATED"/>
    <property type="match status" value="1"/>
</dbReference>
<keyword evidence="5" id="KW-1185">Reference proteome</keyword>
<proteinExistence type="predicted"/>
<evidence type="ECO:0000313" key="5">
    <source>
        <dbReference type="Proteomes" id="UP000309550"/>
    </source>
</evidence>
<evidence type="ECO:0000259" key="3">
    <source>
        <dbReference type="PROSITE" id="PS50125"/>
    </source>
</evidence>
<dbReference type="PANTHER" id="PTHR43081:SF1">
    <property type="entry name" value="ADENYLATE CYCLASE, TERMINAL-DIFFERENTIATION SPECIFIC"/>
    <property type="match status" value="1"/>
</dbReference>
<dbReference type="InterPro" id="IPR011006">
    <property type="entry name" value="CheY-like_superfamily"/>
</dbReference>
<accession>A0A5S3PLE9</accession>
<keyword evidence="1" id="KW-0597">Phosphoprotein</keyword>
<dbReference type="GO" id="GO:0009190">
    <property type="term" value="P:cyclic nucleotide biosynthetic process"/>
    <property type="evidence" value="ECO:0007669"/>
    <property type="project" value="InterPro"/>
</dbReference>
<evidence type="ECO:0000313" key="4">
    <source>
        <dbReference type="EMBL" id="TMM54390.1"/>
    </source>
</evidence>
<organism evidence="4 5">
    <name type="scientific">Sulfitobacter sabulilitoris</name>
    <dbReference type="NCBI Taxonomy" id="2562655"/>
    <lineage>
        <taxon>Bacteria</taxon>
        <taxon>Pseudomonadati</taxon>
        <taxon>Pseudomonadota</taxon>
        <taxon>Alphaproteobacteria</taxon>
        <taxon>Rhodobacterales</taxon>
        <taxon>Roseobacteraceae</taxon>
        <taxon>Sulfitobacter</taxon>
    </lineage>
</organism>
<dbReference type="EMBL" id="VANS01000001">
    <property type="protein sequence ID" value="TMM54390.1"/>
    <property type="molecule type" value="Genomic_DNA"/>
</dbReference>
<protein>
    <submittedName>
        <fullName evidence="4">Adenylate/guanylate cyclase domain-containing response regulator</fullName>
    </submittedName>
</protein>
<sequence length="344" mass="37505">MTEAGADLLIVDDNRVNRLLLARSVELLGYRASMAENGRAAMDMLRERRFDLMLLDIEMPEMDGFEVLEAIKLAPALQDLPVIVTSSVEGVDNIVRCIDLGADDYLPKPVNPVLLKARLSSSLEKKRLRDEQATLLKRFATNEVVQDLQKTGFRLGGRRVHATILFCDIRGFTAISERQSPEDTIELLNIYYTLMFEAIDHHSGIVTLMIGDGLMVLFGAPKPLENPAASAVAAAQDMLAIVEQFNLEQAAAAKPEIRLGIGIATGEVVAGFAGTKQRATYTCIGDKVNLASRLEQHTKRVSRPILIDDATRAAVGPEHPCESLGAVDFDGFSRSVAVFAVGSQ</sequence>
<dbReference type="Gene3D" id="3.40.50.2300">
    <property type="match status" value="1"/>
</dbReference>
<feature type="modified residue" description="4-aspartylphosphate" evidence="1">
    <location>
        <position position="56"/>
    </location>
</feature>
<dbReference type="InterPro" id="IPR029787">
    <property type="entry name" value="Nucleotide_cyclase"/>
</dbReference>
<dbReference type="PROSITE" id="PS50125">
    <property type="entry name" value="GUANYLATE_CYCLASE_2"/>
    <property type="match status" value="1"/>
</dbReference>
<dbReference type="RefSeq" id="WP_138660562.1">
    <property type="nucleotide sequence ID" value="NZ_VANS01000001.1"/>
</dbReference>
<dbReference type="InterPro" id="IPR001789">
    <property type="entry name" value="Sig_transdc_resp-reg_receiver"/>
</dbReference>
<dbReference type="InterPro" id="IPR001054">
    <property type="entry name" value="A/G_cyclase"/>
</dbReference>
<dbReference type="CDD" id="cd17546">
    <property type="entry name" value="REC_hyHK_CKI1_RcsC-like"/>
    <property type="match status" value="1"/>
</dbReference>
<comment type="caution">
    <text evidence="4">The sequence shown here is derived from an EMBL/GenBank/DDBJ whole genome shotgun (WGS) entry which is preliminary data.</text>
</comment>
<dbReference type="GO" id="GO:0004016">
    <property type="term" value="F:adenylate cyclase activity"/>
    <property type="evidence" value="ECO:0007669"/>
    <property type="project" value="UniProtKB-ARBA"/>
</dbReference>
<dbReference type="SMART" id="SM00448">
    <property type="entry name" value="REC"/>
    <property type="match status" value="1"/>
</dbReference>
<dbReference type="Gene3D" id="3.30.70.1230">
    <property type="entry name" value="Nucleotide cyclase"/>
    <property type="match status" value="1"/>
</dbReference>
<feature type="domain" description="Response regulatory" evidence="2">
    <location>
        <begin position="7"/>
        <end position="123"/>
    </location>
</feature>
<name>A0A5S3PLE9_9RHOB</name>
<dbReference type="SUPFAM" id="SSF52172">
    <property type="entry name" value="CheY-like"/>
    <property type="match status" value="1"/>
</dbReference>
<dbReference type="OrthoDB" id="9789782at2"/>
<reference evidence="4 5" key="1">
    <citation type="submission" date="2019-05" db="EMBL/GenBank/DDBJ databases">
        <title>Sulfitobacter sabulilitoris sp. nov., isolated from a marine sand.</title>
        <authorList>
            <person name="Yoon J.-H."/>
        </authorList>
    </citation>
    <scope>NUCLEOTIDE SEQUENCE [LARGE SCALE GENOMIC DNA]</scope>
    <source>
        <strain evidence="4 5">HSMS-29</strain>
    </source>
</reference>
<dbReference type="CDD" id="cd07302">
    <property type="entry name" value="CHD"/>
    <property type="match status" value="1"/>
</dbReference>
<evidence type="ECO:0000256" key="1">
    <source>
        <dbReference type="PROSITE-ProRule" id="PRU00169"/>
    </source>
</evidence>
<dbReference type="InterPro" id="IPR050697">
    <property type="entry name" value="Adenylyl/Guanylyl_Cyclase_3/4"/>
</dbReference>
<dbReference type="SUPFAM" id="SSF55073">
    <property type="entry name" value="Nucleotide cyclase"/>
    <property type="match status" value="1"/>
</dbReference>
<dbReference type="GO" id="GO:0000160">
    <property type="term" value="P:phosphorelay signal transduction system"/>
    <property type="evidence" value="ECO:0007669"/>
    <property type="project" value="InterPro"/>
</dbReference>
<dbReference type="SMART" id="SM00044">
    <property type="entry name" value="CYCc"/>
    <property type="match status" value="1"/>
</dbReference>
<gene>
    <name evidence="4" type="ORF">FDT80_01995</name>
</gene>
<dbReference type="Pfam" id="PF00211">
    <property type="entry name" value="Guanylate_cyc"/>
    <property type="match status" value="1"/>
</dbReference>
<dbReference type="PROSITE" id="PS50110">
    <property type="entry name" value="RESPONSE_REGULATORY"/>
    <property type="match status" value="1"/>
</dbReference>
<dbReference type="Pfam" id="PF00072">
    <property type="entry name" value="Response_reg"/>
    <property type="match status" value="1"/>
</dbReference>
<dbReference type="AlphaFoldDB" id="A0A5S3PLE9"/>
<evidence type="ECO:0000259" key="2">
    <source>
        <dbReference type="PROSITE" id="PS50110"/>
    </source>
</evidence>